<dbReference type="PANTHER" id="PTHR32295:SF281">
    <property type="entry name" value="PROTEIN IQ-DOMAIN 31"/>
    <property type="match status" value="1"/>
</dbReference>
<keyword evidence="1" id="KW-0112">Calmodulin-binding</keyword>
<gene>
    <name evidence="4" type="ORF">LIER_26853</name>
</gene>
<keyword evidence="5" id="KW-1185">Reference proteome</keyword>
<dbReference type="CDD" id="cd23767">
    <property type="entry name" value="IQCD"/>
    <property type="match status" value="1"/>
</dbReference>
<evidence type="ECO:0000313" key="4">
    <source>
        <dbReference type="EMBL" id="GAA0173184.1"/>
    </source>
</evidence>
<sequence>MGKLGKWIRSFLPGTKKSKSISSKAVVIPVSSGYEKGILEQNCGEITESFTTHQTLASLKQNNDSRTITKSGIPTEFEKDMLEGAVRRIQATFRGYQARRQFHTLKSIIRLQAIIHGHQEQKLIENAGGDHDHKPTSNYATDVPSWSEDDTEKPQRKQWKLPKSPLHLFSGLKVINPSEAIRAIEGKTSFSITEDEHRTLPMGDDPASYLDNHAVTDEQGNQFSLLNENNHSKEDEIGNENHKTKNIRSSLPTKQGDQVMGRHARKVESHTIATGPAKKGQASTWLGQDVAGNSVISRHFGEDVSNSSDMTRRHSLPSFDNGKTNAPPLVHWLRSPIEASGKGEQRLGKSASSSRGINGKNIRPQWKF</sequence>
<feature type="compositionally biased region" description="Basic and acidic residues" evidence="3">
    <location>
        <begin position="126"/>
        <end position="135"/>
    </location>
</feature>
<name>A0AAV3RBG8_LITER</name>
<dbReference type="PANTHER" id="PTHR32295">
    <property type="entry name" value="IQ-DOMAIN 5-RELATED"/>
    <property type="match status" value="1"/>
</dbReference>
<feature type="region of interest" description="Disordered" evidence="3">
    <location>
        <begin position="336"/>
        <end position="368"/>
    </location>
</feature>
<dbReference type="GO" id="GO:0005516">
    <property type="term" value="F:calmodulin binding"/>
    <property type="evidence" value="ECO:0007669"/>
    <property type="project" value="UniProtKB-KW"/>
</dbReference>
<organism evidence="4 5">
    <name type="scientific">Lithospermum erythrorhizon</name>
    <name type="common">Purple gromwell</name>
    <name type="synonym">Lithospermum officinale var. erythrorhizon</name>
    <dbReference type="NCBI Taxonomy" id="34254"/>
    <lineage>
        <taxon>Eukaryota</taxon>
        <taxon>Viridiplantae</taxon>
        <taxon>Streptophyta</taxon>
        <taxon>Embryophyta</taxon>
        <taxon>Tracheophyta</taxon>
        <taxon>Spermatophyta</taxon>
        <taxon>Magnoliopsida</taxon>
        <taxon>eudicotyledons</taxon>
        <taxon>Gunneridae</taxon>
        <taxon>Pentapetalae</taxon>
        <taxon>asterids</taxon>
        <taxon>lamiids</taxon>
        <taxon>Boraginales</taxon>
        <taxon>Boraginaceae</taxon>
        <taxon>Boraginoideae</taxon>
        <taxon>Lithospermeae</taxon>
        <taxon>Lithospermum</taxon>
    </lineage>
</organism>
<dbReference type="SMART" id="SM00015">
    <property type="entry name" value="IQ"/>
    <property type="match status" value="1"/>
</dbReference>
<protein>
    <submittedName>
        <fullName evidence="4">Uncharacterized protein</fullName>
    </submittedName>
</protein>
<dbReference type="Proteomes" id="UP001454036">
    <property type="component" value="Unassembled WGS sequence"/>
</dbReference>
<feature type="compositionally biased region" description="Polar residues" evidence="3">
    <location>
        <begin position="247"/>
        <end position="256"/>
    </location>
</feature>
<reference evidence="4 5" key="1">
    <citation type="submission" date="2024-01" db="EMBL/GenBank/DDBJ databases">
        <title>The complete chloroplast genome sequence of Lithospermum erythrorhizon: insights into the phylogenetic relationship among Boraginaceae species and the maternal lineages of purple gromwells.</title>
        <authorList>
            <person name="Okada T."/>
            <person name="Watanabe K."/>
        </authorList>
    </citation>
    <scope>NUCLEOTIDE SEQUENCE [LARGE SCALE GENOMIC DNA]</scope>
</reference>
<dbReference type="EMBL" id="BAABME010008482">
    <property type="protein sequence ID" value="GAA0173184.1"/>
    <property type="molecule type" value="Genomic_DNA"/>
</dbReference>
<dbReference type="InterPro" id="IPR000048">
    <property type="entry name" value="IQ_motif_EF-hand-BS"/>
</dbReference>
<feature type="region of interest" description="Disordered" evidence="3">
    <location>
        <begin position="232"/>
        <end position="260"/>
    </location>
</feature>
<comment type="similarity">
    <text evidence="2">Belongs to the IQD family.</text>
</comment>
<dbReference type="AlphaFoldDB" id="A0AAV3RBG8"/>
<evidence type="ECO:0000256" key="2">
    <source>
        <dbReference type="ARBA" id="ARBA00024341"/>
    </source>
</evidence>
<dbReference type="Gene3D" id="1.20.5.190">
    <property type="match status" value="1"/>
</dbReference>
<evidence type="ECO:0000256" key="3">
    <source>
        <dbReference type="SAM" id="MobiDB-lite"/>
    </source>
</evidence>
<evidence type="ECO:0000256" key="1">
    <source>
        <dbReference type="ARBA" id="ARBA00022860"/>
    </source>
</evidence>
<proteinExistence type="inferred from homology"/>
<dbReference type="PROSITE" id="PS50096">
    <property type="entry name" value="IQ"/>
    <property type="match status" value="1"/>
</dbReference>
<feature type="region of interest" description="Disordered" evidence="3">
    <location>
        <begin position="126"/>
        <end position="159"/>
    </location>
</feature>
<comment type="caution">
    <text evidence="4">The sequence shown here is derived from an EMBL/GenBank/DDBJ whole genome shotgun (WGS) entry which is preliminary data.</text>
</comment>
<evidence type="ECO:0000313" key="5">
    <source>
        <dbReference type="Proteomes" id="UP001454036"/>
    </source>
</evidence>
<feature type="compositionally biased region" description="Basic and acidic residues" evidence="3">
    <location>
        <begin position="232"/>
        <end position="243"/>
    </location>
</feature>
<accession>A0AAV3RBG8</accession>